<evidence type="ECO:0000259" key="1">
    <source>
        <dbReference type="Pfam" id="PF19956"/>
    </source>
</evidence>
<name>A0A9X3A4Y7_9PSEU</name>
<dbReference type="SUPFAM" id="SSF55073">
    <property type="entry name" value="Nucleotide cyclase"/>
    <property type="match status" value="1"/>
</dbReference>
<organism evidence="2 3">
    <name type="scientific">Umezawaea endophytica</name>
    <dbReference type="NCBI Taxonomy" id="1654476"/>
    <lineage>
        <taxon>Bacteria</taxon>
        <taxon>Bacillati</taxon>
        <taxon>Actinomycetota</taxon>
        <taxon>Actinomycetes</taxon>
        <taxon>Pseudonocardiales</taxon>
        <taxon>Pseudonocardiaceae</taxon>
        <taxon>Umezawaea</taxon>
    </lineage>
</organism>
<dbReference type="RefSeq" id="WP_259628745.1">
    <property type="nucleotide sequence ID" value="NZ_JANYMP010000031.1"/>
</dbReference>
<keyword evidence="3" id="KW-1185">Reference proteome</keyword>
<reference evidence="2" key="1">
    <citation type="submission" date="2022-08" db="EMBL/GenBank/DDBJ databases">
        <authorList>
            <person name="Tistechok S."/>
            <person name="Samborskyy M."/>
            <person name="Roman I."/>
        </authorList>
    </citation>
    <scope>NUCLEOTIDE SEQUENCE</scope>
    <source>
        <strain evidence="2">DSM 103496</strain>
    </source>
</reference>
<dbReference type="InterPro" id="IPR045431">
    <property type="entry name" value="EAD2"/>
</dbReference>
<dbReference type="InterPro" id="IPR029787">
    <property type="entry name" value="Nucleotide_cyclase"/>
</dbReference>
<sequence>MDIVNFTDPDRSAAHQRTVQTGLYALLERSFAEAGITWSSCHVEDRGDGALILVPPEFPKSDLADRWPTRLLAGLRLHNALHSHEARVHLRVALHAGEVHLNAHGAVSPAINLACRMVDAEEARRALADSGGILALIASDLFYGDVVKAEPAAMPNSYRRIPVVVKRTEAVIWLRLPDGGDGGVDATSAPARPPRGTRFVDLVDALSALGVMVDVAGRQVVLEQLRSEIGAAVRYHAQTRLHVVSILRTCQRYEGGLAELAGVLRDVEGDSLAMRHFDVVVRDWVADGAG</sequence>
<comment type="caution">
    <text evidence="2">The sequence shown here is derived from an EMBL/GenBank/DDBJ whole genome shotgun (WGS) entry which is preliminary data.</text>
</comment>
<dbReference type="AlphaFoldDB" id="A0A9X3A4Y7"/>
<dbReference type="Gene3D" id="3.30.70.1230">
    <property type="entry name" value="Nucleotide cyclase"/>
    <property type="match status" value="1"/>
</dbReference>
<dbReference type="Pfam" id="PF19956">
    <property type="entry name" value="EAD2"/>
    <property type="match status" value="1"/>
</dbReference>
<gene>
    <name evidence="2" type="ORF">NZH93_41110</name>
</gene>
<feature type="domain" description="Effector-associated" evidence="1">
    <location>
        <begin position="203"/>
        <end position="281"/>
    </location>
</feature>
<dbReference type="EMBL" id="JANYMP010000031">
    <property type="protein sequence ID" value="MCS7483284.1"/>
    <property type="molecule type" value="Genomic_DNA"/>
</dbReference>
<evidence type="ECO:0000313" key="3">
    <source>
        <dbReference type="Proteomes" id="UP001141259"/>
    </source>
</evidence>
<protein>
    <recommendedName>
        <fullName evidence="1">Effector-associated domain-containing protein</fullName>
    </recommendedName>
</protein>
<evidence type="ECO:0000313" key="2">
    <source>
        <dbReference type="EMBL" id="MCS7483284.1"/>
    </source>
</evidence>
<proteinExistence type="predicted"/>
<dbReference type="Proteomes" id="UP001141259">
    <property type="component" value="Unassembled WGS sequence"/>
</dbReference>
<accession>A0A9X3A4Y7</accession>